<evidence type="ECO:0000313" key="1">
    <source>
        <dbReference type="EMBL" id="TGE37582.1"/>
    </source>
</evidence>
<sequence>MQVSRTVPRTCMFATFLTLLPSLELRTYKSEPSLIEQLIKLDSGVLSYRGGGQGCTPPATGHGCPICRNTCVSPRPLTSKLLSLNLISESKQVRVVSAKFPAHHEINVVLSTYLRKNA</sequence>
<comment type="caution">
    <text evidence="1">The sequence shown here is derived from an EMBL/GenBank/DDBJ whole genome shotgun (WGS) entry which is preliminary data.</text>
</comment>
<organism evidence="1 2">
    <name type="scientific">Desulfosporosinus fructosivorans</name>
    <dbReference type="NCBI Taxonomy" id="2018669"/>
    <lineage>
        <taxon>Bacteria</taxon>
        <taxon>Bacillati</taxon>
        <taxon>Bacillota</taxon>
        <taxon>Clostridia</taxon>
        <taxon>Eubacteriales</taxon>
        <taxon>Desulfitobacteriaceae</taxon>
        <taxon>Desulfosporosinus</taxon>
    </lineage>
</organism>
<dbReference type="EMBL" id="SPQQ01000004">
    <property type="protein sequence ID" value="TGE37582.1"/>
    <property type="molecule type" value="Genomic_DNA"/>
</dbReference>
<accession>A0A4Z0R3G9</accession>
<name>A0A4Z0R3G9_9FIRM</name>
<gene>
    <name evidence="1" type="ORF">E4K67_12645</name>
</gene>
<dbReference type="AlphaFoldDB" id="A0A4Z0R3G9"/>
<proteinExistence type="predicted"/>
<keyword evidence="2" id="KW-1185">Reference proteome</keyword>
<dbReference type="Proteomes" id="UP000298460">
    <property type="component" value="Unassembled WGS sequence"/>
</dbReference>
<protein>
    <submittedName>
        <fullName evidence="1">Uncharacterized protein</fullName>
    </submittedName>
</protein>
<reference evidence="1 2" key="1">
    <citation type="submission" date="2019-03" db="EMBL/GenBank/DDBJ databases">
        <title>Draft Genome Sequence of Desulfosporosinus fructosivorans Strain 63.6F, Isolated from Marine Sediment in the Baltic Sea.</title>
        <authorList>
            <person name="Hausmann B."/>
            <person name="Vandieken V."/>
            <person name="Pjevac P."/>
            <person name="Schreck K."/>
            <person name="Herbold C.W."/>
            <person name="Loy A."/>
        </authorList>
    </citation>
    <scope>NUCLEOTIDE SEQUENCE [LARGE SCALE GENOMIC DNA]</scope>
    <source>
        <strain evidence="1 2">63.6F</strain>
    </source>
</reference>
<evidence type="ECO:0000313" key="2">
    <source>
        <dbReference type="Proteomes" id="UP000298460"/>
    </source>
</evidence>